<name>A0A6M0IEK4_9BACT</name>
<evidence type="ECO:0000313" key="1">
    <source>
        <dbReference type="EMBL" id="NEU66699.1"/>
    </source>
</evidence>
<accession>A0A6M0IEK4</accession>
<dbReference type="EMBL" id="JAAGNZ010000001">
    <property type="protein sequence ID" value="NEU66699.1"/>
    <property type="molecule type" value="Genomic_DNA"/>
</dbReference>
<protein>
    <submittedName>
        <fullName evidence="1">Uncharacterized protein</fullName>
    </submittedName>
</protein>
<comment type="caution">
    <text evidence="1">The sequence shown here is derived from an EMBL/GenBank/DDBJ whole genome shotgun (WGS) entry which is preliminary data.</text>
</comment>
<dbReference type="AlphaFoldDB" id="A0A6M0IEK4"/>
<reference evidence="1 2" key="1">
    <citation type="submission" date="2020-02" db="EMBL/GenBank/DDBJ databases">
        <title>Draft genome sequence of two Spirosoma agri KCTC 52727 and Spirosoma terrae KCTC 52035.</title>
        <authorList>
            <person name="Rojas J."/>
            <person name="Ambika Manirajan B."/>
            <person name="Ratering S."/>
            <person name="Suarez C."/>
            <person name="Schnell S."/>
        </authorList>
    </citation>
    <scope>NUCLEOTIDE SEQUENCE [LARGE SCALE GENOMIC DNA]</scope>
    <source>
        <strain evidence="1 2">KCTC 52727</strain>
    </source>
</reference>
<organism evidence="1 2">
    <name type="scientific">Spirosoma agri</name>
    <dbReference type="NCBI Taxonomy" id="1987381"/>
    <lineage>
        <taxon>Bacteria</taxon>
        <taxon>Pseudomonadati</taxon>
        <taxon>Bacteroidota</taxon>
        <taxon>Cytophagia</taxon>
        <taxon>Cytophagales</taxon>
        <taxon>Cytophagaceae</taxon>
        <taxon>Spirosoma</taxon>
    </lineage>
</organism>
<gene>
    <name evidence="1" type="ORF">GK091_07385</name>
</gene>
<dbReference type="RefSeq" id="WP_164035945.1">
    <property type="nucleotide sequence ID" value="NZ_JAAGNZ010000001.1"/>
</dbReference>
<dbReference type="Proteomes" id="UP000477386">
    <property type="component" value="Unassembled WGS sequence"/>
</dbReference>
<sequence>MVDFTKLLTGILIAGAASFSACRSSETTPQEELPADYLALKTGSSVQTSTGLAVRADSVTVSICPDNANCFAPNSAGVVLRLSKASQSQSVRLFAWIPNYTRRPNGSQVFTDSAGVDFSGQRYKVILRNGHYSDRSNPERSSEVIVQVSPIE</sequence>
<dbReference type="PROSITE" id="PS51257">
    <property type="entry name" value="PROKAR_LIPOPROTEIN"/>
    <property type="match status" value="1"/>
</dbReference>
<proteinExistence type="predicted"/>
<keyword evidence="2" id="KW-1185">Reference proteome</keyword>
<evidence type="ECO:0000313" key="2">
    <source>
        <dbReference type="Proteomes" id="UP000477386"/>
    </source>
</evidence>